<reference evidence="1" key="2">
    <citation type="submission" date="2021-04" db="EMBL/GenBank/DDBJ databases">
        <authorList>
            <person name="Gilroy R."/>
        </authorList>
    </citation>
    <scope>NUCLEOTIDE SEQUENCE</scope>
    <source>
        <strain evidence="1">421</strain>
    </source>
</reference>
<protein>
    <submittedName>
        <fullName evidence="1">Uncharacterized protein</fullName>
    </submittedName>
</protein>
<comment type="caution">
    <text evidence="1">The sequence shown here is derived from an EMBL/GenBank/DDBJ whole genome shotgun (WGS) entry which is preliminary data.</text>
</comment>
<evidence type="ECO:0000313" key="1">
    <source>
        <dbReference type="EMBL" id="HIW85841.1"/>
    </source>
</evidence>
<name>A0A9D1RFV4_9FIRM</name>
<accession>A0A9D1RFV4</accession>
<evidence type="ECO:0000313" key="2">
    <source>
        <dbReference type="Proteomes" id="UP000824205"/>
    </source>
</evidence>
<dbReference type="EMBL" id="DXGE01000022">
    <property type="protein sequence ID" value="HIW85841.1"/>
    <property type="molecule type" value="Genomic_DNA"/>
</dbReference>
<organism evidence="1 2">
    <name type="scientific">Candidatus Eubacterium faecipullorum</name>
    <dbReference type="NCBI Taxonomy" id="2838571"/>
    <lineage>
        <taxon>Bacteria</taxon>
        <taxon>Bacillati</taxon>
        <taxon>Bacillota</taxon>
        <taxon>Clostridia</taxon>
        <taxon>Eubacteriales</taxon>
        <taxon>Eubacteriaceae</taxon>
        <taxon>Eubacterium</taxon>
    </lineage>
</organism>
<dbReference type="AlphaFoldDB" id="A0A9D1RFV4"/>
<proteinExistence type="predicted"/>
<gene>
    <name evidence="1" type="ORF">IAA48_05035</name>
</gene>
<sequence length="129" mass="14945">MTIEFLESYQSKVRQLDIIREELNEEYLKGIDPSQVSVQSGSTGDPTAVFAMRSIELREKLSVEFDRLVADIKEIQHYIFGIADPECREIAMRRCFKGETYEQIGEAMYMHKTTALRKLRKYVATNATK</sequence>
<reference evidence="1" key="1">
    <citation type="journal article" date="2021" name="PeerJ">
        <title>Extensive microbial diversity within the chicken gut microbiome revealed by metagenomics and culture.</title>
        <authorList>
            <person name="Gilroy R."/>
            <person name="Ravi A."/>
            <person name="Getino M."/>
            <person name="Pursley I."/>
            <person name="Horton D.L."/>
            <person name="Alikhan N.F."/>
            <person name="Baker D."/>
            <person name="Gharbi K."/>
            <person name="Hall N."/>
            <person name="Watson M."/>
            <person name="Adriaenssens E.M."/>
            <person name="Foster-Nyarko E."/>
            <person name="Jarju S."/>
            <person name="Secka A."/>
            <person name="Antonio M."/>
            <person name="Oren A."/>
            <person name="Chaudhuri R.R."/>
            <person name="La Ragione R."/>
            <person name="Hildebrand F."/>
            <person name="Pallen M.J."/>
        </authorList>
    </citation>
    <scope>NUCLEOTIDE SEQUENCE</scope>
    <source>
        <strain evidence="1">421</strain>
    </source>
</reference>
<dbReference type="Proteomes" id="UP000824205">
    <property type="component" value="Unassembled WGS sequence"/>
</dbReference>